<protein>
    <recommendedName>
        <fullName evidence="3">GH16 domain-containing protein</fullName>
    </recommendedName>
</protein>
<evidence type="ECO:0000259" key="3">
    <source>
        <dbReference type="PROSITE" id="PS51762"/>
    </source>
</evidence>
<reference evidence="4 5" key="1">
    <citation type="submission" date="2017-11" db="EMBL/GenBank/DDBJ databases">
        <title>Complete genome sequence of Sphingomonas sp. Strain Cra20, a psychrotolerant potential plant growth promoting rhizobacteria.</title>
        <authorList>
            <person name="Luo Y."/>
        </authorList>
    </citation>
    <scope>NUCLEOTIDE SEQUENCE [LARGE SCALE GENOMIC DNA]</scope>
    <source>
        <strain evidence="4 5">Cra20</strain>
    </source>
</reference>
<feature type="signal peptide" evidence="2">
    <location>
        <begin position="1"/>
        <end position="32"/>
    </location>
</feature>
<dbReference type="OrthoDB" id="9809583at2"/>
<dbReference type="KEGG" id="sphc:CVN68_11670"/>
<dbReference type="GO" id="GO:0004553">
    <property type="term" value="F:hydrolase activity, hydrolyzing O-glycosyl compounds"/>
    <property type="evidence" value="ECO:0007669"/>
    <property type="project" value="InterPro"/>
</dbReference>
<dbReference type="RefSeq" id="WP_100282358.1">
    <property type="nucleotide sequence ID" value="NZ_CP024923.1"/>
</dbReference>
<dbReference type="PANTHER" id="PTHR10963:SF60">
    <property type="entry name" value="GRAM-NEGATIVE BACTERIA-BINDING PROTEIN 1-RELATED"/>
    <property type="match status" value="1"/>
</dbReference>
<sequence>MKTNTRAALRSIAVRRALAVPLAALTIVPFNAARADPPSPLYALVWEESFGGTTIDTSRWNFRTDVKALSAQLPANVAIVNGQLSLLMKQENVSGKQYTGGGIVSKQAFGYGYYEVKQRTTSNLGWHNSFWMMAGNGTDTYAAGKYLEIDSVEMDSQSPTRINTGLVLWNGSAGSNAISYDRCQIFNTSYSTADGFNTFGADWREGAVDFYLNGTKYCTVAYSTTTRRQDPINIWLTAIAYIAPVTVGGTPQLYDDVRFYKRDQYVMNGRYGYSESGTGWQDSTVAGFGLIPQRYSCTAGSKSTYAPGFNQSGDYRVYIWKTVNANADTQAEVRVQAPSGTTTTTINFATGTSGWVDIGQHHFNAGTTNPAIGVTNTTQSGCQRAGAVKFIRAA</sequence>
<feature type="domain" description="GH16" evidence="3">
    <location>
        <begin position="21"/>
        <end position="265"/>
    </location>
</feature>
<name>A0A2K8MMN2_9SPHN</name>
<evidence type="ECO:0000313" key="5">
    <source>
        <dbReference type="Proteomes" id="UP000229081"/>
    </source>
</evidence>
<proteinExistence type="inferred from homology"/>
<dbReference type="InterPro" id="IPR013320">
    <property type="entry name" value="ConA-like_dom_sf"/>
</dbReference>
<dbReference type="InterPro" id="IPR000757">
    <property type="entry name" value="Beta-glucanase-like"/>
</dbReference>
<evidence type="ECO:0000256" key="2">
    <source>
        <dbReference type="SAM" id="SignalP"/>
    </source>
</evidence>
<dbReference type="Pfam" id="PF25275">
    <property type="entry name" value="Golvesin_C"/>
    <property type="match status" value="1"/>
</dbReference>
<keyword evidence="2" id="KW-0732">Signal</keyword>
<dbReference type="AlphaFoldDB" id="A0A2K8MMN2"/>
<comment type="similarity">
    <text evidence="1">Belongs to the glycosyl hydrolase 16 family.</text>
</comment>
<evidence type="ECO:0000313" key="4">
    <source>
        <dbReference type="EMBL" id="ATY32551.1"/>
    </source>
</evidence>
<dbReference type="Pfam" id="PF00722">
    <property type="entry name" value="Glyco_hydro_16"/>
    <property type="match status" value="1"/>
</dbReference>
<dbReference type="InterPro" id="IPR033803">
    <property type="entry name" value="CBD-like_Golvesin-Xly"/>
</dbReference>
<dbReference type="PANTHER" id="PTHR10963">
    <property type="entry name" value="GLYCOSYL HYDROLASE-RELATED"/>
    <property type="match status" value="1"/>
</dbReference>
<dbReference type="SUPFAM" id="SSF49899">
    <property type="entry name" value="Concanavalin A-like lectins/glucanases"/>
    <property type="match status" value="1"/>
</dbReference>
<dbReference type="GO" id="GO:0005975">
    <property type="term" value="P:carbohydrate metabolic process"/>
    <property type="evidence" value="ECO:0007669"/>
    <property type="project" value="InterPro"/>
</dbReference>
<dbReference type="PROSITE" id="PS51762">
    <property type="entry name" value="GH16_2"/>
    <property type="match status" value="1"/>
</dbReference>
<dbReference type="EMBL" id="CP024923">
    <property type="protein sequence ID" value="ATY32551.1"/>
    <property type="molecule type" value="Genomic_DNA"/>
</dbReference>
<evidence type="ECO:0000256" key="1">
    <source>
        <dbReference type="ARBA" id="ARBA00006865"/>
    </source>
</evidence>
<gene>
    <name evidence="4" type="ORF">CVN68_11670</name>
</gene>
<accession>A0A2K8MMN2</accession>
<dbReference type="Proteomes" id="UP000229081">
    <property type="component" value="Chromosome"/>
</dbReference>
<dbReference type="Gene3D" id="2.60.120.200">
    <property type="match status" value="1"/>
</dbReference>
<keyword evidence="5" id="KW-1185">Reference proteome</keyword>
<dbReference type="InterPro" id="IPR050546">
    <property type="entry name" value="Glycosyl_Hydrlase_16"/>
</dbReference>
<organism evidence="4 5">
    <name type="scientific">Sphingomonas psychrotolerans</name>
    <dbReference type="NCBI Taxonomy" id="1327635"/>
    <lineage>
        <taxon>Bacteria</taxon>
        <taxon>Pseudomonadati</taxon>
        <taxon>Pseudomonadota</taxon>
        <taxon>Alphaproteobacteria</taxon>
        <taxon>Sphingomonadales</taxon>
        <taxon>Sphingomonadaceae</taxon>
        <taxon>Sphingomonas</taxon>
    </lineage>
</organism>
<feature type="chain" id="PRO_5014752406" description="GH16 domain-containing protein" evidence="2">
    <location>
        <begin position="33"/>
        <end position="394"/>
    </location>
</feature>